<dbReference type="Gene3D" id="3.40.1370.10">
    <property type="match status" value="1"/>
</dbReference>
<dbReference type="InterPro" id="IPR013000">
    <property type="entry name" value="Ribosomal_uL4_euk/arc_CS"/>
</dbReference>
<dbReference type="GO" id="GO:0003735">
    <property type="term" value="F:structural constituent of ribosome"/>
    <property type="evidence" value="ECO:0007669"/>
    <property type="project" value="InterPro"/>
</dbReference>
<dbReference type="FunFam" id="3.40.1370.10:FF:000011">
    <property type="entry name" value="50S ribosomal protein L4"/>
    <property type="match status" value="1"/>
</dbReference>
<dbReference type="InterPro" id="IPR025755">
    <property type="entry name" value="Ribos_uL4_C_dom"/>
</dbReference>
<evidence type="ECO:0000256" key="1">
    <source>
        <dbReference type="ARBA" id="ARBA00010528"/>
    </source>
</evidence>
<dbReference type="GO" id="GO:0006412">
    <property type="term" value="P:translation"/>
    <property type="evidence" value="ECO:0007669"/>
    <property type="project" value="InterPro"/>
</dbReference>
<sequence>MASVRPLISVFSGSGEPVSDASIPLPSVLVAPLRCDLVQSVHRDMAKNRRQAYAVNITAGKTPSASSWGTGRAVARIPRVGGGGTSRSGQGAFGNMCRGGRMFAPTKTWRKWHRKINSTQKRYAVASALAATAVPSLVMARGHAIAEVPEIPLVVEDSVVAGATKTSAAVEALKAVGAYADVEKAAASKQIRAGKGKARNRRFKMRRGPLVVYSGANDQERAFRNLPGVECCEVTRLNLLQLAPGGHMGRFVVWTASAAAALETMYGAGGKSMPAATMTNADLGRIINSDEVQSVVRPALRHKPKPLRKKNAISNISALEKLDPHAAALRRSAAAAQAASAKKRSERKAAKRALSKKYKEQKKSFYAKASAQGDVCEDRTFGL</sequence>
<dbReference type="InterPro" id="IPR023574">
    <property type="entry name" value="Ribosomal_uL4_dom_sf"/>
</dbReference>
<gene>
    <name evidence="8" type="ORF">CHYS00102_LOCUS11912</name>
</gene>
<evidence type="ECO:0000259" key="7">
    <source>
        <dbReference type="Pfam" id="PF14374"/>
    </source>
</evidence>
<dbReference type="InterPro" id="IPR002136">
    <property type="entry name" value="Ribosomal_uL4"/>
</dbReference>
<dbReference type="GO" id="GO:0005840">
    <property type="term" value="C:ribosome"/>
    <property type="evidence" value="ECO:0007669"/>
    <property type="project" value="UniProtKB-KW"/>
</dbReference>
<name>A0A7S1BFL8_9STRA</name>
<proteinExistence type="inferred from homology"/>
<accession>A0A7S1BFL8</accession>
<dbReference type="AlphaFoldDB" id="A0A7S1BFL8"/>
<reference evidence="8" key="1">
    <citation type="submission" date="2021-01" db="EMBL/GenBank/DDBJ databases">
        <authorList>
            <person name="Corre E."/>
            <person name="Pelletier E."/>
            <person name="Niang G."/>
            <person name="Scheremetjew M."/>
            <person name="Finn R."/>
            <person name="Kale V."/>
            <person name="Holt S."/>
            <person name="Cochrane G."/>
            <person name="Meng A."/>
            <person name="Brown T."/>
            <person name="Cohen L."/>
        </authorList>
    </citation>
    <scope>NUCLEOTIDE SEQUENCE</scope>
    <source>
        <strain evidence="8">308</strain>
    </source>
</reference>
<dbReference type="InterPro" id="IPR045240">
    <property type="entry name" value="Ribosomal_uL4_euk/arch"/>
</dbReference>
<keyword evidence="2" id="KW-0689">Ribosomal protein</keyword>
<protein>
    <recommendedName>
        <fullName evidence="4">Large ribosomal subunit protein uL4</fullName>
    </recommendedName>
    <alternativeName>
        <fullName evidence="5">60S ribosomal protein L4</fullName>
    </alternativeName>
</protein>
<organism evidence="8">
    <name type="scientific">Corethron hystrix</name>
    <dbReference type="NCBI Taxonomy" id="216773"/>
    <lineage>
        <taxon>Eukaryota</taxon>
        <taxon>Sar</taxon>
        <taxon>Stramenopiles</taxon>
        <taxon>Ochrophyta</taxon>
        <taxon>Bacillariophyta</taxon>
        <taxon>Coscinodiscophyceae</taxon>
        <taxon>Corethrophycidae</taxon>
        <taxon>Corethrales</taxon>
        <taxon>Corethraceae</taxon>
        <taxon>Corethron</taxon>
    </lineage>
</organism>
<evidence type="ECO:0000256" key="5">
    <source>
        <dbReference type="ARBA" id="ARBA00035353"/>
    </source>
</evidence>
<feature type="domain" description="Large ribosomal subunit protein uL4 C-terminal" evidence="7">
    <location>
        <begin position="271"/>
        <end position="343"/>
    </location>
</feature>
<dbReference type="SUPFAM" id="SSF52166">
    <property type="entry name" value="Ribosomal protein L4"/>
    <property type="match status" value="1"/>
</dbReference>
<keyword evidence="3" id="KW-0687">Ribonucleoprotein</keyword>
<dbReference type="Pfam" id="PF14374">
    <property type="entry name" value="Ribos_L4_asso_C"/>
    <property type="match status" value="1"/>
</dbReference>
<evidence type="ECO:0000256" key="4">
    <source>
        <dbReference type="ARBA" id="ARBA00035244"/>
    </source>
</evidence>
<dbReference type="PANTHER" id="PTHR19431">
    <property type="entry name" value="60S RIBOSOMAL PROTEIN L4"/>
    <property type="match status" value="1"/>
</dbReference>
<evidence type="ECO:0000256" key="2">
    <source>
        <dbReference type="ARBA" id="ARBA00022980"/>
    </source>
</evidence>
<evidence type="ECO:0000256" key="3">
    <source>
        <dbReference type="ARBA" id="ARBA00023274"/>
    </source>
</evidence>
<evidence type="ECO:0000256" key="6">
    <source>
        <dbReference type="SAM" id="MobiDB-lite"/>
    </source>
</evidence>
<dbReference type="GO" id="GO:1990904">
    <property type="term" value="C:ribonucleoprotein complex"/>
    <property type="evidence" value="ECO:0007669"/>
    <property type="project" value="UniProtKB-KW"/>
</dbReference>
<comment type="similarity">
    <text evidence="1">Belongs to the universal ribosomal protein uL4 family.</text>
</comment>
<dbReference type="PROSITE" id="PS00939">
    <property type="entry name" value="RIBOSOMAL_L1E"/>
    <property type="match status" value="1"/>
</dbReference>
<feature type="compositionally biased region" description="Basic residues" evidence="6">
    <location>
        <begin position="341"/>
        <end position="356"/>
    </location>
</feature>
<dbReference type="Pfam" id="PF00573">
    <property type="entry name" value="Ribosomal_L4"/>
    <property type="match status" value="1"/>
</dbReference>
<evidence type="ECO:0000313" key="8">
    <source>
        <dbReference type="EMBL" id="CAD8884715.1"/>
    </source>
</evidence>
<dbReference type="EMBL" id="HBFR01016319">
    <property type="protein sequence ID" value="CAD8884715.1"/>
    <property type="molecule type" value="Transcribed_RNA"/>
</dbReference>
<feature type="region of interest" description="Disordered" evidence="6">
    <location>
        <begin position="340"/>
        <end position="361"/>
    </location>
</feature>